<evidence type="ECO:0000256" key="1">
    <source>
        <dbReference type="ARBA" id="ARBA00022722"/>
    </source>
</evidence>
<sequence length="311" mass="34699">MEKNQIKNALLIDGSAIVHRAYHALPSFTSSDGTPTNALYGFITMFLGMIDMFRPSYLAVCLDTPKPTFRKKILSTYQAQRPKAPDNLSRQFPLVIEFLKVSHIAGIAKEGFEADDVMATLADLIQRELSDAHIYIVTGDKDILQLVNDRVTVVMPRSGIRNVDLMDNTAVYKKLGIQPSQVVDYKTLAGDPSDNYSGVTGIGPKKASTLLSRYGTVENIYKHLDEIEVKTTLALKTYEKNALIAKKLAQLRKNVAIDTSIQDLVYTGLHTDQILPFLHKYTLKSIEKRIMAEKSEVNAGGKKQKNQLSFF</sequence>
<dbReference type="Gene3D" id="1.10.150.20">
    <property type="entry name" value="5' to 3' exonuclease, C-terminal subdomain"/>
    <property type="match status" value="1"/>
</dbReference>
<reference evidence="6" key="1">
    <citation type="submission" date="2017-09" db="EMBL/GenBank/DDBJ databases">
        <title>Depth-based differentiation of microbial function through sediment-hosted aquifers and enrichment of novel symbionts in the deep terrestrial subsurface.</title>
        <authorList>
            <person name="Probst A.J."/>
            <person name="Ladd B."/>
            <person name="Jarett J.K."/>
            <person name="Geller-Mcgrath D.E."/>
            <person name="Sieber C.M.K."/>
            <person name="Emerson J.B."/>
            <person name="Anantharaman K."/>
            <person name="Thomas B.C."/>
            <person name="Malmstrom R."/>
            <person name="Stieglmeier M."/>
            <person name="Klingl A."/>
            <person name="Woyke T."/>
            <person name="Ryan C.M."/>
            <person name="Banfield J.F."/>
        </authorList>
    </citation>
    <scope>NUCLEOTIDE SEQUENCE [LARGE SCALE GENOMIC DNA]</scope>
</reference>
<dbReference type="SMART" id="SM00475">
    <property type="entry name" value="53EXOc"/>
    <property type="match status" value="1"/>
</dbReference>
<dbReference type="InterPro" id="IPR029060">
    <property type="entry name" value="PIN-like_dom_sf"/>
</dbReference>
<dbReference type="InterPro" id="IPR008918">
    <property type="entry name" value="HhH2"/>
</dbReference>
<dbReference type="Pfam" id="PF01367">
    <property type="entry name" value="5_3_exonuc"/>
    <property type="match status" value="1"/>
</dbReference>
<dbReference type="PANTHER" id="PTHR42646">
    <property type="entry name" value="FLAP ENDONUCLEASE XNI"/>
    <property type="match status" value="1"/>
</dbReference>
<dbReference type="GO" id="GO:0017108">
    <property type="term" value="F:5'-flap endonuclease activity"/>
    <property type="evidence" value="ECO:0007669"/>
    <property type="project" value="InterPro"/>
</dbReference>
<dbReference type="SMART" id="SM00279">
    <property type="entry name" value="HhH2"/>
    <property type="match status" value="1"/>
</dbReference>
<dbReference type="CDD" id="cd09898">
    <property type="entry name" value="H3TH_53EXO"/>
    <property type="match status" value="1"/>
</dbReference>
<dbReference type="PANTHER" id="PTHR42646:SF2">
    <property type="entry name" value="5'-3' EXONUCLEASE FAMILY PROTEIN"/>
    <property type="match status" value="1"/>
</dbReference>
<dbReference type="AlphaFoldDB" id="A0A2M8KS97"/>
<dbReference type="GO" id="GO:0003677">
    <property type="term" value="F:DNA binding"/>
    <property type="evidence" value="ECO:0007669"/>
    <property type="project" value="UniProtKB-KW"/>
</dbReference>
<name>A0A2M8KS97_9BACT</name>
<dbReference type="InterPro" id="IPR002421">
    <property type="entry name" value="5-3_exonuclease"/>
</dbReference>
<dbReference type="SUPFAM" id="SSF88723">
    <property type="entry name" value="PIN domain-like"/>
    <property type="match status" value="1"/>
</dbReference>
<dbReference type="InterPro" id="IPR020046">
    <property type="entry name" value="5-3_exonucl_a-hlix_arch_N"/>
</dbReference>
<dbReference type="FunFam" id="1.10.150.20:FF:000003">
    <property type="entry name" value="DNA polymerase I"/>
    <property type="match status" value="1"/>
</dbReference>
<dbReference type="EMBL" id="PFED01000122">
    <property type="protein sequence ID" value="PJE62808.1"/>
    <property type="molecule type" value="Genomic_DNA"/>
</dbReference>
<protein>
    <recommendedName>
        <fullName evidence="4">5'-3' exonuclease domain-containing protein</fullName>
    </recommendedName>
</protein>
<gene>
    <name evidence="5" type="ORF">COU88_02985</name>
</gene>
<evidence type="ECO:0000256" key="3">
    <source>
        <dbReference type="ARBA" id="ARBA00023125"/>
    </source>
</evidence>
<dbReference type="Gene3D" id="3.40.50.1010">
    <property type="entry name" value="5'-nuclease"/>
    <property type="match status" value="1"/>
</dbReference>
<accession>A0A2M8KS97</accession>
<dbReference type="GO" id="GO:0033567">
    <property type="term" value="P:DNA replication, Okazaki fragment processing"/>
    <property type="evidence" value="ECO:0007669"/>
    <property type="project" value="InterPro"/>
</dbReference>
<evidence type="ECO:0000313" key="6">
    <source>
        <dbReference type="Proteomes" id="UP000229554"/>
    </source>
</evidence>
<dbReference type="SUPFAM" id="SSF47807">
    <property type="entry name" value="5' to 3' exonuclease, C-terminal subdomain"/>
    <property type="match status" value="1"/>
</dbReference>
<dbReference type="InterPro" id="IPR036279">
    <property type="entry name" value="5-3_exonuclease_C_sf"/>
</dbReference>
<keyword evidence="1" id="KW-0540">Nuclease</keyword>
<comment type="caution">
    <text evidence="5">The sequence shown here is derived from an EMBL/GenBank/DDBJ whole genome shotgun (WGS) entry which is preliminary data.</text>
</comment>
<dbReference type="Pfam" id="PF02739">
    <property type="entry name" value="5_3_exonuc_N"/>
    <property type="match status" value="1"/>
</dbReference>
<dbReference type="Proteomes" id="UP000229554">
    <property type="component" value="Unassembled WGS sequence"/>
</dbReference>
<organism evidence="5 6">
    <name type="scientific">Candidatus Roizmanbacteria bacterium CG10_big_fil_rev_8_21_14_0_10_39_6</name>
    <dbReference type="NCBI Taxonomy" id="1974853"/>
    <lineage>
        <taxon>Bacteria</taxon>
        <taxon>Candidatus Roizmaniibacteriota</taxon>
    </lineage>
</organism>
<proteinExistence type="predicted"/>
<evidence type="ECO:0000259" key="4">
    <source>
        <dbReference type="SMART" id="SM00475"/>
    </source>
</evidence>
<dbReference type="InterPro" id="IPR020045">
    <property type="entry name" value="DNA_polI_H3TH"/>
</dbReference>
<keyword evidence="3" id="KW-0238">DNA-binding</keyword>
<feature type="domain" description="5'-3' exonuclease" evidence="4">
    <location>
        <begin position="7"/>
        <end position="267"/>
    </location>
</feature>
<evidence type="ECO:0000256" key="2">
    <source>
        <dbReference type="ARBA" id="ARBA00022801"/>
    </source>
</evidence>
<evidence type="ECO:0000313" key="5">
    <source>
        <dbReference type="EMBL" id="PJE62808.1"/>
    </source>
</evidence>
<keyword evidence="2" id="KW-0378">Hydrolase</keyword>
<dbReference type="InterPro" id="IPR038969">
    <property type="entry name" value="FEN"/>
</dbReference>
<dbReference type="CDD" id="cd09859">
    <property type="entry name" value="PIN_53EXO"/>
    <property type="match status" value="1"/>
</dbReference>
<dbReference type="GO" id="GO:0008409">
    <property type="term" value="F:5'-3' exonuclease activity"/>
    <property type="evidence" value="ECO:0007669"/>
    <property type="project" value="InterPro"/>
</dbReference>